<keyword evidence="9" id="KW-1185">Reference proteome</keyword>
<dbReference type="Pfam" id="PF02690">
    <property type="entry name" value="Na_Pi_cotrans"/>
    <property type="match status" value="2"/>
</dbReference>
<keyword evidence="4 7" id="KW-1133">Transmembrane helix</keyword>
<dbReference type="GO" id="GO:0005886">
    <property type="term" value="C:plasma membrane"/>
    <property type="evidence" value="ECO:0007669"/>
    <property type="project" value="UniProtKB-SubCell"/>
</dbReference>
<feature type="transmembrane region" description="Helical" evidence="7">
    <location>
        <begin position="247"/>
        <end position="267"/>
    </location>
</feature>
<dbReference type="KEGG" id="cdx:CDES_12355"/>
<feature type="transmembrane region" description="Helical" evidence="7">
    <location>
        <begin position="338"/>
        <end position="361"/>
    </location>
</feature>
<evidence type="ECO:0000313" key="9">
    <source>
        <dbReference type="Proteomes" id="UP000068067"/>
    </source>
</evidence>
<evidence type="ECO:0000313" key="8">
    <source>
        <dbReference type="EMBL" id="ALC06819.1"/>
    </source>
</evidence>
<evidence type="ECO:0000256" key="4">
    <source>
        <dbReference type="ARBA" id="ARBA00022989"/>
    </source>
</evidence>
<evidence type="ECO:0000256" key="7">
    <source>
        <dbReference type="SAM" id="Phobius"/>
    </source>
</evidence>
<organism evidence="8 9">
    <name type="scientific">Corynebacterium deserti GIMN1.010</name>
    <dbReference type="NCBI Taxonomy" id="931089"/>
    <lineage>
        <taxon>Bacteria</taxon>
        <taxon>Bacillati</taxon>
        <taxon>Actinomycetota</taxon>
        <taxon>Actinomycetes</taxon>
        <taxon>Mycobacteriales</taxon>
        <taxon>Corynebacteriaceae</taxon>
        <taxon>Corynebacterium</taxon>
    </lineage>
</organism>
<dbReference type="PANTHER" id="PTHR10010:SF46">
    <property type="entry name" value="SODIUM-DEPENDENT PHOSPHATE TRANSPORT PROTEIN 2B"/>
    <property type="match status" value="1"/>
</dbReference>
<protein>
    <submittedName>
        <fullName evidence="8">Na+/phosphate symporter</fullName>
    </submittedName>
</protein>
<feature type="transmembrane region" description="Helical" evidence="7">
    <location>
        <begin position="99"/>
        <end position="116"/>
    </location>
</feature>
<dbReference type="OrthoDB" id="9763003at2"/>
<dbReference type="InterPro" id="IPR003841">
    <property type="entry name" value="Na/Pi_transpt"/>
</dbReference>
<dbReference type="AlphaFoldDB" id="A0A0M3QA39"/>
<dbReference type="RefSeq" id="WP_082353455.1">
    <property type="nucleotide sequence ID" value="NZ_CP009220.1"/>
</dbReference>
<evidence type="ECO:0000256" key="3">
    <source>
        <dbReference type="ARBA" id="ARBA00022692"/>
    </source>
</evidence>
<keyword evidence="5 7" id="KW-0472">Membrane</keyword>
<dbReference type="GO" id="GO:0005436">
    <property type="term" value="F:sodium:phosphate symporter activity"/>
    <property type="evidence" value="ECO:0007669"/>
    <property type="project" value="InterPro"/>
</dbReference>
<reference evidence="8 9" key="1">
    <citation type="submission" date="2014-08" db="EMBL/GenBank/DDBJ databases">
        <title>Complete genome sequence of Corynebacterium deserti GIMN1.010 (=DSM 45689), isolated from desert sand in western China.</title>
        <authorList>
            <person name="Ruckert C."/>
            <person name="Albersmeier A."/>
            <person name="Kalinowski J."/>
        </authorList>
    </citation>
    <scope>NUCLEOTIDE SEQUENCE [LARGE SCALE GENOMIC DNA]</scope>
    <source>
        <strain evidence="8 9">GIMN1.010</strain>
    </source>
</reference>
<evidence type="ECO:0000256" key="5">
    <source>
        <dbReference type="ARBA" id="ARBA00023136"/>
    </source>
</evidence>
<comment type="subcellular location">
    <subcellularLocation>
        <location evidence="1">Cell membrane</location>
        <topology evidence="1">Multi-pass membrane protein</topology>
    </subcellularLocation>
</comment>
<feature type="transmembrane region" description="Helical" evidence="7">
    <location>
        <begin position="410"/>
        <end position="435"/>
    </location>
</feature>
<feature type="region of interest" description="Disordered" evidence="6">
    <location>
        <begin position="1"/>
        <end position="21"/>
    </location>
</feature>
<dbReference type="Proteomes" id="UP000068067">
    <property type="component" value="Chromosome"/>
</dbReference>
<evidence type="ECO:0000256" key="1">
    <source>
        <dbReference type="ARBA" id="ARBA00004651"/>
    </source>
</evidence>
<dbReference type="PANTHER" id="PTHR10010">
    <property type="entry name" value="SOLUTE CARRIER FAMILY 34 SODIUM PHOSPHATE , MEMBER 2-RELATED"/>
    <property type="match status" value="1"/>
</dbReference>
<feature type="transmembrane region" description="Helical" evidence="7">
    <location>
        <begin position="367"/>
        <end position="389"/>
    </location>
</feature>
<evidence type="ECO:0000256" key="2">
    <source>
        <dbReference type="ARBA" id="ARBA00022475"/>
    </source>
</evidence>
<feature type="transmembrane region" description="Helical" evidence="7">
    <location>
        <begin position="304"/>
        <end position="326"/>
    </location>
</feature>
<keyword evidence="2" id="KW-1003">Cell membrane</keyword>
<keyword evidence="3 7" id="KW-0812">Transmembrane</keyword>
<sequence length="436" mass="46002">MSSGFEYVQHPRRTLPPPIPSRKGPAAAFLPGTFHPINPKNIAANHDQVLLSGWGKFVRFLLVIAAIVVIIVGINLILDGVYGFGTFSTSQMYRFATDPLIGVLIGILATAVVQSSTTTTTLAVTAVGTGLVSVPVAIPIIMGANIGTTITGMLVAFSYMGERREFKKAFATAAMHFWFNVILVGFMFVIEQLFHPLRTISGLVAAEVAENSGGTLPTSSFMTKIFDPLVNLIGMTGLIGRINNEGLAAVLCLVVGTVFILVAVRVMSTQIRTITAATATNIMDKVIDPENSLKATVLSNLSSFGLGLLFTLLVTASSVTVASMQPVAVSGRVKPRPVLAVILGANVGTTVTALFATLAIVGDLGEFAVQAALVHILMNVAGAIIVLCIPQLADLIIKLARSTESLVSRSYTIGLITIGVLFIVIPASVLLMYVFF</sequence>
<accession>A0A0M3QA39</accession>
<evidence type="ECO:0000256" key="6">
    <source>
        <dbReference type="SAM" id="MobiDB-lite"/>
    </source>
</evidence>
<dbReference type="NCBIfam" id="NF037997">
    <property type="entry name" value="Na_Pi_symport"/>
    <property type="match status" value="1"/>
</dbReference>
<dbReference type="EMBL" id="CP009220">
    <property type="protein sequence ID" value="ALC06819.1"/>
    <property type="molecule type" value="Genomic_DNA"/>
</dbReference>
<dbReference type="GO" id="GO:0044341">
    <property type="term" value="P:sodium-dependent phosphate transport"/>
    <property type="evidence" value="ECO:0007669"/>
    <property type="project" value="InterPro"/>
</dbReference>
<feature type="transmembrane region" description="Helical" evidence="7">
    <location>
        <begin position="136"/>
        <end position="157"/>
    </location>
</feature>
<feature type="transmembrane region" description="Helical" evidence="7">
    <location>
        <begin position="57"/>
        <end position="78"/>
    </location>
</feature>
<feature type="transmembrane region" description="Helical" evidence="7">
    <location>
        <begin position="169"/>
        <end position="190"/>
    </location>
</feature>
<gene>
    <name evidence="8" type="ORF">CDES_12355</name>
</gene>
<proteinExistence type="predicted"/>
<name>A0A0M3QA39_9CORY</name>
<dbReference type="PATRIC" id="fig|931089.4.peg.2497"/>